<evidence type="ECO:0000259" key="5">
    <source>
        <dbReference type="Pfam" id="PF03015"/>
    </source>
</evidence>
<feature type="domain" description="Fatty acyl-CoA reductase C-terminal" evidence="5">
    <location>
        <begin position="498"/>
        <end position="566"/>
    </location>
</feature>
<evidence type="ECO:0000256" key="1">
    <source>
        <dbReference type="ARBA" id="ARBA00005928"/>
    </source>
</evidence>
<keyword evidence="3 4" id="KW-0443">Lipid metabolism</keyword>
<dbReference type="Pfam" id="PF03015">
    <property type="entry name" value="Sterile"/>
    <property type="match status" value="1"/>
</dbReference>
<reference evidence="7" key="1">
    <citation type="submission" date="2021-01" db="EMBL/GenBank/DDBJ databases">
        <authorList>
            <consortium name="Genoscope - CEA"/>
            <person name="William W."/>
        </authorList>
    </citation>
    <scope>NUCLEOTIDE SEQUENCE</scope>
</reference>
<dbReference type="SUPFAM" id="SSF51735">
    <property type="entry name" value="NAD(P)-binding Rossmann-fold domains"/>
    <property type="match status" value="1"/>
</dbReference>
<feature type="domain" description="Thioester reductase (TE)" evidence="6">
    <location>
        <begin position="217"/>
        <end position="401"/>
    </location>
</feature>
<dbReference type="AlphaFoldDB" id="A0A816UI59"/>
<dbReference type="InterPro" id="IPR036291">
    <property type="entry name" value="NAD(P)-bd_dom_sf"/>
</dbReference>
<keyword evidence="4" id="KW-0521">NADP</keyword>
<comment type="catalytic activity">
    <reaction evidence="4">
        <text>a long-chain fatty acyl-CoA + 2 NADPH + 2 H(+) = a long-chain primary fatty alcohol + 2 NADP(+) + CoA</text>
        <dbReference type="Rhea" id="RHEA:52716"/>
        <dbReference type="ChEBI" id="CHEBI:15378"/>
        <dbReference type="ChEBI" id="CHEBI:57287"/>
        <dbReference type="ChEBI" id="CHEBI:57783"/>
        <dbReference type="ChEBI" id="CHEBI:58349"/>
        <dbReference type="ChEBI" id="CHEBI:77396"/>
        <dbReference type="ChEBI" id="CHEBI:83139"/>
        <dbReference type="EC" id="1.2.1.84"/>
    </reaction>
</comment>
<keyword evidence="2 4" id="KW-0444">Lipid biosynthesis</keyword>
<dbReference type="InterPro" id="IPR026055">
    <property type="entry name" value="FAR"/>
</dbReference>
<gene>
    <name evidence="7" type="ORF">DARMORV10_C08P31940.1</name>
</gene>
<name>A0A816UI59_BRANA</name>
<dbReference type="CDD" id="cd09071">
    <property type="entry name" value="FAR_C"/>
    <property type="match status" value="1"/>
</dbReference>
<organism evidence="7">
    <name type="scientific">Brassica napus</name>
    <name type="common">Rape</name>
    <dbReference type="NCBI Taxonomy" id="3708"/>
    <lineage>
        <taxon>Eukaryota</taxon>
        <taxon>Viridiplantae</taxon>
        <taxon>Streptophyta</taxon>
        <taxon>Embryophyta</taxon>
        <taxon>Tracheophyta</taxon>
        <taxon>Spermatophyta</taxon>
        <taxon>Magnoliopsida</taxon>
        <taxon>eudicotyledons</taxon>
        <taxon>Gunneridae</taxon>
        <taxon>Pentapetalae</taxon>
        <taxon>rosids</taxon>
        <taxon>malvids</taxon>
        <taxon>Brassicales</taxon>
        <taxon>Brassicaceae</taxon>
        <taxon>Brassiceae</taxon>
        <taxon>Brassica</taxon>
    </lineage>
</organism>
<keyword evidence="4" id="KW-0560">Oxidoreductase</keyword>
<dbReference type="InterPro" id="IPR033640">
    <property type="entry name" value="FAR_C"/>
</dbReference>
<evidence type="ECO:0000259" key="6">
    <source>
        <dbReference type="Pfam" id="PF07993"/>
    </source>
</evidence>
<evidence type="ECO:0000256" key="2">
    <source>
        <dbReference type="ARBA" id="ARBA00022516"/>
    </source>
</evidence>
<proteinExistence type="inferred from homology"/>
<dbReference type="PANTHER" id="PTHR11011">
    <property type="entry name" value="MALE STERILITY PROTEIN 2-RELATED"/>
    <property type="match status" value="1"/>
</dbReference>
<evidence type="ECO:0000256" key="4">
    <source>
        <dbReference type="RuleBase" id="RU363097"/>
    </source>
</evidence>
<dbReference type="GO" id="GO:0006629">
    <property type="term" value="P:lipid metabolic process"/>
    <property type="evidence" value="ECO:0007669"/>
    <property type="project" value="UniProtKB-KW"/>
</dbReference>
<dbReference type="EMBL" id="HG994372">
    <property type="protein sequence ID" value="CAF2112254.1"/>
    <property type="molecule type" value="Genomic_DNA"/>
</dbReference>
<accession>A0A816UI59</accession>
<feature type="domain" description="Thioester reductase (TE)" evidence="6">
    <location>
        <begin position="81"/>
        <end position="193"/>
    </location>
</feature>
<evidence type="ECO:0000313" key="7">
    <source>
        <dbReference type="EMBL" id="CAF2112254.1"/>
    </source>
</evidence>
<dbReference type="EC" id="1.2.1.84" evidence="4"/>
<dbReference type="Proteomes" id="UP001295469">
    <property type="component" value="Chromosome C08"/>
</dbReference>
<dbReference type="InterPro" id="IPR013120">
    <property type="entry name" value="FAR_NAD-bd"/>
</dbReference>
<dbReference type="Pfam" id="PF07993">
    <property type="entry name" value="NAD_binding_4"/>
    <property type="match status" value="2"/>
</dbReference>
<dbReference type="PANTHER" id="PTHR11011:SF66">
    <property type="entry name" value="FATTY ACYL-COA REDUCTASE 6, CHLOROPLASTIC"/>
    <property type="match status" value="1"/>
</dbReference>
<evidence type="ECO:0000256" key="3">
    <source>
        <dbReference type="ARBA" id="ARBA00023098"/>
    </source>
</evidence>
<dbReference type="GO" id="GO:0080019">
    <property type="term" value="F:alcohol-forming very long-chain fatty acyl-CoA reductase activity"/>
    <property type="evidence" value="ECO:0007669"/>
    <property type="project" value="InterPro"/>
</dbReference>
<dbReference type="CDD" id="cd05236">
    <property type="entry name" value="FAR-N_SDR_e"/>
    <property type="match status" value="1"/>
</dbReference>
<comment type="similarity">
    <text evidence="1 4">Belongs to the fatty acyl-CoA reductase family.</text>
</comment>
<comment type="function">
    <text evidence="4">Catalyzes the reduction of fatty acyl-CoA to fatty alcohols.</text>
</comment>
<sequence>MAISNLLATINAVSFFSGKPDHFLARPLSQTTPRIQTSCCHREPSFKPWTPIMMSEVETYTKSDSHGVGIFRFLQGKSYLITGATGFLAKVLILKLVRESPEIGNIFILMKTEHQESANKRLYDEIISSDLFRLIKQTHGSSYEALMKSKLIPVVGDIGEDNLGIKSQMAYNISDEIDVIISCAGRTTFDYRFSFPVSFTCQPSFGFLIFLLIQTNQNRYDSALNVNALGPGRLLSFGKGCKKLKLFLHISTAYVTGNKEGKILETPLCIGENITSHLNIETEMKLASEAVRKFYGREEIKKLKELGMERAQYYGWENTYTFTKAMGESVIQNQRGDLPVVIIRPSIIESSYKEPFPGWLQGIRMSAPLILAYGKDHIADMWGDYKSSCDIIPVDMVANATIAAMAKHGCGVSETKAYNVTSSSHANPLRLGESMDFSHQHLCDSPLIKTVMELERVKFYNSLEDFTSSVSIRIAKQEGEMSSGRGESPTMLSMKGKRKLKYLVSLARTYQPYTFFQARFDDTNTRGLIQELSMEERRMFGFNGRDIDWEHYIVNVHLPGLKRELFRGRFS</sequence>
<dbReference type="GO" id="GO:0102965">
    <property type="term" value="F:alcohol-forming long-chain fatty acyl-CoA reductase activity"/>
    <property type="evidence" value="ECO:0007669"/>
    <property type="project" value="UniProtKB-EC"/>
</dbReference>
<dbReference type="Gene3D" id="3.40.50.720">
    <property type="entry name" value="NAD(P)-binding Rossmann-like Domain"/>
    <property type="match status" value="1"/>
</dbReference>
<protein>
    <recommendedName>
        <fullName evidence="4">Fatty acyl-CoA reductase</fullName>
        <ecNumber evidence="4">1.2.1.84</ecNumber>
    </recommendedName>
</protein>